<sequence>MQNLQGVALSKRITQETKSVLLLGMGRFWRNTCLLVTQKFHIYVSDVVPKSSLEDT</sequence>
<reference evidence="1" key="1">
    <citation type="submission" date="2014-09" db="EMBL/GenBank/DDBJ databases">
        <authorList>
            <person name="Magalhaes I.L.F."/>
            <person name="Oliveira U."/>
            <person name="Santos F.R."/>
            <person name="Vidigal T.H.D.A."/>
            <person name="Brescovit A.D."/>
            <person name="Santos A.J."/>
        </authorList>
    </citation>
    <scope>NUCLEOTIDE SEQUENCE</scope>
    <source>
        <tissue evidence="1">Shoot tissue taken approximately 20 cm above the soil surface</tissue>
    </source>
</reference>
<protein>
    <submittedName>
        <fullName evidence="1">Uncharacterized protein</fullName>
    </submittedName>
</protein>
<reference evidence="1" key="2">
    <citation type="journal article" date="2015" name="Data Brief">
        <title>Shoot transcriptome of the giant reed, Arundo donax.</title>
        <authorList>
            <person name="Barrero R.A."/>
            <person name="Guerrero F.D."/>
            <person name="Moolhuijzen P."/>
            <person name="Goolsby J.A."/>
            <person name="Tidwell J."/>
            <person name="Bellgard S.E."/>
            <person name="Bellgard M.I."/>
        </authorList>
    </citation>
    <scope>NUCLEOTIDE SEQUENCE</scope>
    <source>
        <tissue evidence="1">Shoot tissue taken approximately 20 cm above the soil surface</tissue>
    </source>
</reference>
<evidence type="ECO:0000313" key="1">
    <source>
        <dbReference type="EMBL" id="JAE03685.1"/>
    </source>
</evidence>
<name>A0A0A9ESJ2_ARUDO</name>
<proteinExistence type="predicted"/>
<dbReference type="EMBL" id="GBRH01194211">
    <property type="protein sequence ID" value="JAE03685.1"/>
    <property type="molecule type" value="Transcribed_RNA"/>
</dbReference>
<accession>A0A0A9ESJ2</accession>
<dbReference type="AlphaFoldDB" id="A0A0A9ESJ2"/>
<organism evidence="1">
    <name type="scientific">Arundo donax</name>
    <name type="common">Giant reed</name>
    <name type="synonym">Donax arundinaceus</name>
    <dbReference type="NCBI Taxonomy" id="35708"/>
    <lineage>
        <taxon>Eukaryota</taxon>
        <taxon>Viridiplantae</taxon>
        <taxon>Streptophyta</taxon>
        <taxon>Embryophyta</taxon>
        <taxon>Tracheophyta</taxon>
        <taxon>Spermatophyta</taxon>
        <taxon>Magnoliopsida</taxon>
        <taxon>Liliopsida</taxon>
        <taxon>Poales</taxon>
        <taxon>Poaceae</taxon>
        <taxon>PACMAD clade</taxon>
        <taxon>Arundinoideae</taxon>
        <taxon>Arundineae</taxon>
        <taxon>Arundo</taxon>
    </lineage>
</organism>